<evidence type="ECO:0000256" key="5">
    <source>
        <dbReference type="ARBA" id="ARBA00022538"/>
    </source>
</evidence>
<evidence type="ECO:0000256" key="15">
    <source>
        <dbReference type="ARBA" id="ARBA00034430"/>
    </source>
</evidence>
<keyword evidence="11" id="KW-0406">Ion transport</keyword>
<evidence type="ECO:0000256" key="19">
    <source>
        <dbReference type="ARBA" id="ARBA00047059"/>
    </source>
</evidence>
<dbReference type="RefSeq" id="XP_028671977.1">
    <property type="nucleotide sequence ID" value="XM_028816144.2"/>
</dbReference>
<evidence type="ECO:0000256" key="21">
    <source>
        <dbReference type="SAM" id="Phobius"/>
    </source>
</evidence>
<evidence type="ECO:0000256" key="3">
    <source>
        <dbReference type="ARBA" id="ARBA00005766"/>
    </source>
</evidence>
<dbReference type="Pfam" id="PF05197">
    <property type="entry name" value="TRIC"/>
    <property type="match status" value="1"/>
</dbReference>
<dbReference type="GO" id="GO:0005267">
    <property type="term" value="F:potassium channel activity"/>
    <property type="evidence" value="ECO:0007669"/>
    <property type="project" value="UniProtKB-KW"/>
</dbReference>
<keyword evidence="6 21" id="KW-0812">Transmembrane</keyword>
<dbReference type="GO" id="GO:0042802">
    <property type="term" value="F:identical protein binding"/>
    <property type="evidence" value="ECO:0007669"/>
    <property type="project" value="InterPro"/>
</dbReference>
<dbReference type="GeneID" id="114662588"/>
<feature type="transmembrane region" description="Helical" evidence="21">
    <location>
        <begin position="93"/>
        <end position="121"/>
    </location>
</feature>
<feature type="transmembrane region" description="Helical" evidence="21">
    <location>
        <begin position="211"/>
        <end position="229"/>
    </location>
</feature>
<comment type="subcellular location">
    <subcellularLocation>
        <location evidence="1">Nucleus membrane</location>
    </subcellularLocation>
    <subcellularLocation>
        <location evidence="2">Sarcoplasmic reticulum membrane</location>
        <topology evidence="2">Multi-pass membrane protein</topology>
    </subcellularLocation>
</comment>
<evidence type="ECO:0000313" key="23">
    <source>
        <dbReference type="Proteomes" id="UP000694620"/>
    </source>
</evidence>
<evidence type="ECO:0000313" key="22">
    <source>
        <dbReference type="Ensembl" id="ENSECRP00000017677.1"/>
    </source>
</evidence>
<evidence type="ECO:0000256" key="11">
    <source>
        <dbReference type="ARBA" id="ARBA00023065"/>
    </source>
</evidence>
<feature type="transmembrane region" description="Helical" evidence="21">
    <location>
        <begin position="20"/>
        <end position="39"/>
    </location>
</feature>
<dbReference type="Proteomes" id="UP000694620">
    <property type="component" value="Chromosome 12"/>
</dbReference>
<evidence type="ECO:0000256" key="1">
    <source>
        <dbReference type="ARBA" id="ARBA00004126"/>
    </source>
</evidence>
<feature type="transmembrane region" description="Helical" evidence="21">
    <location>
        <begin position="180"/>
        <end position="199"/>
    </location>
</feature>
<keyword evidence="14" id="KW-0407">Ion channel</keyword>
<keyword evidence="5" id="KW-0633">Potassium transport</keyword>
<keyword evidence="8" id="KW-0703">Sarcoplasmic reticulum</keyword>
<feature type="compositionally biased region" description="Basic and acidic residues" evidence="20">
    <location>
        <begin position="280"/>
        <end position="289"/>
    </location>
</feature>
<comment type="catalytic activity">
    <reaction evidence="15">
        <text>K(+)(in) = K(+)(out)</text>
        <dbReference type="Rhea" id="RHEA:29463"/>
        <dbReference type="ChEBI" id="CHEBI:29103"/>
    </reaction>
</comment>
<evidence type="ECO:0000256" key="6">
    <source>
        <dbReference type="ARBA" id="ARBA00022692"/>
    </source>
</evidence>
<dbReference type="AlphaFoldDB" id="A0A8C4SK26"/>
<feature type="transmembrane region" description="Helical" evidence="21">
    <location>
        <begin position="51"/>
        <end position="73"/>
    </location>
</feature>
<evidence type="ECO:0000256" key="12">
    <source>
        <dbReference type="ARBA" id="ARBA00023136"/>
    </source>
</evidence>
<feature type="transmembrane region" description="Helical" evidence="21">
    <location>
        <begin position="145"/>
        <end position="165"/>
    </location>
</feature>
<comment type="similarity">
    <text evidence="3">Belongs to the TMEM38 family.</text>
</comment>
<evidence type="ECO:0000256" key="8">
    <source>
        <dbReference type="ARBA" id="ARBA00022951"/>
    </source>
</evidence>
<evidence type="ECO:0000256" key="17">
    <source>
        <dbReference type="ARBA" id="ARBA00043218"/>
    </source>
</evidence>
<reference evidence="22" key="3">
    <citation type="submission" date="2025-09" db="UniProtKB">
        <authorList>
            <consortium name="Ensembl"/>
        </authorList>
    </citation>
    <scope>IDENTIFICATION</scope>
</reference>
<evidence type="ECO:0000256" key="7">
    <source>
        <dbReference type="ARBA" id="ARBA00022826"/>
    </source>
</evidence>
<comment type="subunit">
    <text evidence="19">Homotrimer; conformation seems to be controled by binding to diacylglycerol (DAG).</text>
</comment>
<evidence type="ECO:0000256" key="18">
    <source>
        <dbReference type="ARBA" id="ARBA00045286"/>
    </source>
</evidence>
<dbReference type="Ensembl" id="ENSECRT00000018026.1">
    <property type="protein sequence ID" value="ENSECRP00000017677.1"/>
    <property type="gene ID" value="ENSECRG00000011810.1"/>
</dbReference>
<comment type="function">
    <text evidence="18">Intracellular monovalent cation channel required for maintenance of rapid intracellular calcium release. Acts as a potassium counter-ion channel that functions in synchronization with calcium release from intracellular stores. Opened by a change of voltage within the sarcoplasmic reticulum lumen.</text>
</comment>
<dbReference type="PANTHER" id="PTHR12454">
    <property type="entry name" value="TRIMERIC INTRACELLULAR CATION CHANNEL"/>
    <property type="match status" value="1"/>
</dbReference>
<evidence type="ECO:0000256" key="13">
    <source>
        <dbReference type="ARBA" id="ARBA00023242"/>
    </source>
</evidence>
<evidence type="ECO:0000256" key="16">
    <source>
        <dbReference type="ARBA" id="ARBA00040915"/>
    </source>
</evidence>
<dbReference type="OrthoDB" id="195817at2759"/>
<dbReference type="InterPro" id="IPR007866">
    <property type="entry name" value="TRIC_channel"/>
</dbReference>
<keyword evidence="13" id="KW-0539">Nucleus</keyword>
<feature type="region of interest" description="Disordered" evidence="20">
    <location>
        <begin position="259"/>
        <end position="298"/>
    </location>
</feature>
<proteinExistence type="inferred from homology"/>
<reference evidence="22" key="2">
    <citation type="submission" date="2025-08" db="UniProtKB">
        <authorList>
            <consortium name="Ensembl"/>
        </authorList>
    </citation>
    <scope>IDENTIFICATION</scope>
</reference>
<dbReference type="GO" id="GO:0033017">
    <property type="term" value="C:sarcoplasmic reticulum membrane"/>
    <property type="evidence" value="ECO:0007669"/>
    <property type="project" value="UniProtKB-SubCell"/>
</dbReference>
<name>A0A8C4SK26_ERPCA</name>
<sequence>MEVLAALNLGDFAHYFSKMAMFPVFDLAYYIVSILYLKYEPGSVEVSRRSPVASWLCAMLYCFGSYVLADILLGHSPIDYFSNNSHVVLASAVWYLIFFCPFNIFYKCVAFLPVKLVLVALKEVVRVRKIAAGVHHAHHAYHHGWFIMVLTGWVKGSGVALMANFEQLIRGVWRPESNEIMYMSFPTKASFYGAILFTLQQMHWLPVSKSTLIFLFTLFMAVLKIFMTATHSHGSPFAVIEGLVCPVLFGSAAGGDNHHNGHDASHHAVAAPAAPPSPAKTKEELNEGVRKRKAKKAE</sequence>
<gene>
    <name evidence="22" type="primary">TMEM38A</name>
    <name evidence="22" type="synonym">tmem38a</name>
</gene>
<evidence type="ECO:0000256" key="20">
    <source>
        <dbReference type="SAM" id="MobiDB-lite"/>
    </source>
</evidence>
<dbReference type="CTD" id="79041"/>
<evidence type="ECO:0000256" key="9">
    <source>
        <dbReference type="ARBA" id="ARBA00022958"/>
    </source>
</evidence>
<keyword evidence="7" id="KW-0631">Potassium channel</keyword>
<keyword evidence="23" id="KW-1185">Reference proteome</keyword>
<evidence type="ECO:0000256" key="2">
    <source>
        <dbReference type="ARBA" id="ARBA00004326"/>
    </source>
</evidence>
<keyword evidence="12 21" id="KW-0472">Membrane</keyword>
<accession>A0A8C4SK26</accession>
<dbReference type="PANTHER" id="PTHR12454:SF3">
    <property type="entry name" value="TRIMERIC INTRACELLULAR CATION CHANNEL TYPE A"/>
    <property type="match status" value="1"/>
</dbReference>
<dbReference type="GeneTree" id="ENSGT00390000018845"/>
<keyword evidence="4" id="KW-0813">Transport</keyword>
<protein>
    <recommendedName>
        <fullName evidence="16">Trimeric intracellular cation channel type A</fullName>
    </recommendedName>
    <alternativeName>
        <fullName evidence="17">Transmembrane protein 38A</fullName>
    </alternativeName>
</protein>
<organism evidence="22 23">
    <name type="scientific">Erpetoichthys calabaricus</name>
    <name type="common">Rope fish</name>
    <name type="synonym">Calamoichthys calabaricus</name>
    <dbReference type="NCBI Taxonomy" id="27687"/>
    <lineage>
        <taxon>Eukaryota</taxon>
        <taxon>Metazoa</taxon>
        <taxon>Chordata</taxon>
        <taxon>Craniata</taxon>
        <taxon>Vertebrata</taxon>
        <taxon>Euteleostomi</taxon>
        <taxon>Actinopterygii</taxon>
        <taxon>Polypteriformes</taxon>
        <taxon>Polypteridae</taxon>
        <taxon>Erpetoichthys</taxon>
    </lineage>
</organism>
<evidence type="ECO:0000256" key="4">
    <source>
        <dbReference type="ARBA" id="ARBA00022448"/>
    </source>
</evidence>
<evidence type="ECO:0000256" key="10">
    <source>
        <dbReference type="ARBA" id="ARBA00022989"/>
    </source>
</evidence>
<evidence type="ECO:0000256" key="14">
    <source>
        <dbReference type="ARBA" id="ARBA00023303"/>
    </source>
</evidence>
<dbReference type="GO" id="GO:0031965">
    <property type="term" value="C:nuclear membrane"/>
    <property type="evidence" value="ECO:0007669"/>
    <property type="project" value="UniProtKB-SubCell"/>
</dbReference>
<keyword evidence="10 21" id="KW-1133">Transmembrane helix</keyword>
<keyword evidence="9" id="KW-0630">Potassium</keyword>
<reference evidence="22" key="1">
    <citation type="submission" date="2021-06" db="EMBL/GenBank/DDBJ databases">
        <authorList>
            <consortium name="Wellcome Sanger Institute Data Sharing"/>
        </authorList>
    </citation>
    <scope>NUCLEOTIDE SEQUENCE [LARGE SCALE GENOMIC DNA]</scope>
</reference>